<dbReference type="Pfam" id="PF13366">
    <property type="entry name" value="PDDEXK_3"/>
    <property type="match status" value="1"/>
</dbReference>
<dbReference type="InterPro" id="IPR026350">
    <property type="entry name" value="GxxExxY"/>
</dbReference>
<organism evidence="1 2">
    <name type="scientific">Azospirillum cavernae</name>
    <dbReference type="NCBI Taxonomy" id="2320860"/>
    <lineage>
        <taxon>Bacteria</taxon>
        <taxon>Pseudomonadati</taxon>
        <taxon>Pseudomonadota</taxon>
        <taxon>Alphaproteobacteria</taxon>
        <taxon>Rhodospirillales</taxon>
        <taxon>Azospirillaceae</taxon>
        <taxon>Azospirillum</taxon>
    </lineage>
</organism>
<evidence type="ECO:0000313" key="2">
    <source>
        <dbReference type="Proteomes" id="UP000283458"/>
    </source>
</evidence>
<sequence>MKVSLGATLDGLTERVVGAALAVHGALGHGFAETVYKKAMLRELADSGLEAANEVPFQVHYRGHLVGTYFADIVVEGRVIVELKVCDALGQAHLRQVVNYLRVSGLPVGLLFNFAAPSLAIRRVLPPPKHP</sequence>
<accession>A0A418W055</accession>
<proteinExistence type="predicted"/>
<dbReference type="RefSeq" id="WP_119829050.1">
    <property type="nucleotide sequence ID" value="NZ_QYUL01000001.1"/>
</dbReference>
<gene>
    <name evidence="1" type="ORF">D3877_01640</name>
</gene>
<dbReference type="Proteomes" id="UP000283458">
    <property type="component" value="Unassembled WGS sequence"/>
</dbReference>
<dbReference type="NCBIfam" id="TIGR04256">
    <property type="entry name" value="GxxExxY"/>
    <property type="match status" value="1"/>
</dbReference>
<protein>
    <submittedName>
        <fullName evidence="1">GxxExxY protein</fullName>
    </submittedName>
</protein>
<dbReference type="AlphaFoldDB" id="A0A418W055"/>
<name>A0A418W055_9PROT</name>
<evidence type="ECO:0000313" key="1">
    <source>
        <dbReference type="EMBL" id="RJF83406.1"/>
    </source>
</evidence>
<keyword evidence="2" id="KW-1185">Reference proteome</keyword>
<dbReference type="OrthoDB" id="7172915at2"/>
<comment type="caution">
    <text evidence="1">The sequence shown here is derived from an EMBL/GenBank/DDBJ whole genome shotgun (WGS) entry which is preliminary data.</text>
</comment>
<reference evidence="1 2" key="1">
    <citation type="submission" date="2018-09" db="EMBL/GenBank/DDBJ databases">
        <authorList>
            <person name="Zhu H."/>
        </authorList>
    </citation>
    <scope>NUCLEOTIDE SEQUENCE [LARGE SCALE GENOMIC DNA]</scope>
    <source>
        <strain evidence="1 2">K2W22B-5</strain>
    </source>
</reference>
<dbReference type="EMBL" id="QYUL01000001">
    <property type="protein sequence ID" value="RJF83406.1"/>
    <property type="molecule type" value="Genomic_DNA"/>
</dbReference>